<feature type="region of interest" description="Disordered" evidence="1">
    <location>
        <begin position="71"/>
        <end position="101"/>
    </location>
</feature>
<accession>A0A9P6FTZ0</accession>
<dbReference type="EMBL" id="JAABOA010001502">
    <property type="protein sequence ID" value="KAF9581419.1"/>
    <property type="molecule type" value="Genomic_DNA"/>
</dbReference>
<sequence>MAPQKNSKAMPSMKDLQNLLETLEAEGGLAIGGGDGPANLDELYEDSYIYSVLHNKIMEDTVLVAHMSDELENDQDTESTPTPETTATESSTSSSSDNSDTSEKVSFKVLTLPKECYWGDDHESLGNQLLVRPGFDAVLSALLAAPSSSGAMYMAAGKRGIGKSCLAYYLFYKLFQAGHNVIISDPMFTNAFLNKTYHSCYSPHLEQHPALHEAITAASSSSSSPSSSPVTWWICDDGYLPIQGASCNMFVNATIPPSSSENKAEKEMEKLRKRGLPTPIQFQISKWTMDEAVAGALVALDMVPASPSSSQDPFTTPQKNLFAETYKKFKGNPRKMYGYLKPLWAASQDQQQQQQAKSTKASSKT</sequence>
<name>A0A9P6FTZ0_9FUNG</name>
<evidence type="ECO:0000313" key="2">
    <source>
        <dbReference type="EMBL" id="KAF9581419.1"/>
    </source>
</evidence>
<evidence type="ECO:0000256" key="1">
    <source>
        <dbReference type="SAM" id="MobiDB-lite"/>
    </source>
</evidence>
<organism evidence="2 3">
    <name type="scientific">Lunasporangiospora selenospora</name>
    <dbReference type="NCBI Taxonomy" id="979761"/>
    <lineage>
        <taxon>Eukaryota</taxon>
        <taxon>Fungi</taxon>
        <taxon>Fungi incertae sedis</taxon>
        <taxon>Mucoromycota</taxon>
        <taxon>Mortierellomycotina</taxon>
        <taxon>Mortierellomycetes</taxon>
        <taxon>Mortierellales</taxon>
        <taxon>Mortierellaceae</taxon>
        <taxon>Lunasporangiospora</taxon>
    </lineage>
</organism>
<dbReference type="AlphaFoldDB" id="A0A9P6FTZ0"/>
<reference evidence="2" key="1">
    <citation type="journal article" date="2020" name="Fungal Divers.">
        <title>Resolving the Mortierellaceae phylogeny through synthesis of multi-gene phylogenetics and phylogenomics.</title>
        <authorList>
            <person name="Vandepol N."/>
            <person name="Liber J."/>
            <person name="Desiro A."/>
            <person name="Na H."/>
            <person name="Kennedy M."/>
            <person name="Barry K."/>
            <person name="Grigoriev I.V."/>
            <person name="Miller A.N."/>
            <person name="O'Donnell K."/>
            <person name="Stajich J.E."/>
            <person name="Bonito G."/>
        </authorList>
    </citation>
    <scope>NUCLEOTIDE SEQUENCE</scope>
    <source>
        <strain evidence="2">KOD1015</strain>
    </source>
</reference>
<dbReference type="Proteomes" id="UP000780801">
    <property type="component" value="Unassembled WGS sequence"/>
</dbReference>
<protein>
    <submittedName>
        <fullName evidence="2">Uncharacterized protein</fullName>
    </submittedName>
</protein>
<keyword evidence="3" id="KW-1185">Reference proteome</keyword>
<evidence type="ECO:0000313" key="3">
    <source>
        <dbReference type="Proteomes" id="UP000780801"/>
    </source>
</evidence>
<feature type="non-terminal residue" evidence="2">
    <location>
        <position position="365"/>
    </location>
</feature>
<feature type="compositionally biased region" description="Low complexity" evidence="1">
    <location>
        <begin position="78"/>
        <end position="99"/>
    </location>
</feature>
<proteinExistence type="predicted"/>
<comment type="caution">
    <text evidence="2">The sequence shown here is derived from an EMBL/GenBank/DDBJ whole genome shotgun (WGS) entry which is preliminary data.</text>
</comment>
<gene>
    <name evidence="2" type="ORF">BGW38_001579</name>
</gene>
<dbReference type="OrthoDB" id="2380148at2759"/>